<reference evidence="1 2" key="1">
    <citation type="submission" date="2017-12" db="EMBL/GenBank/DDBJ databases">
        <title>Genome Sequence of a Multidrug-Resistant Candida haemulonii Isolate from a Patient with Chronic Leg Ulcers in Israel.</title>
        <authorList>
            <person name="Chow N.A."/>
            <person name="Gade L."/>
            <person name="Batra D."/>
            <person name="Rowe L.A."/>
            <person name="Ben-Ami R."/>
            <person name="Loparev V.N."/>
            <person name="Litvintseva A.P."/>
        </authorList>
    </citation>
    <scope>NUCLEOTIDE SEQUENCE [LARGE SCALE GENOMIC DNA]</scope>
    <source>
        <strain evidence="1 2">B11899</strain>
    </source>
</reference>
<protein>
    <submittedName>
        <fullName evidence="1">Uncharacterized protein</fullName>
    </submittedName>
</protein>
<gene>
    <name evidence="1" type="ORF">CXQ85_002961</name>
</gene>
<dbReference type="OrthoDB" id="4085117at2759"/>
<evidence type="ECO:0000313" key="1">
    <source>
        <dbReference type="EMBL" id="PVH23231.1"/>
    </source>
</evidence>
<dbReference type="RefSeq" id="XP_025344171.1">
    <property type="nucleotide sequence ID" value="XM_025486621.1"/>
</dbReference>
<organism evidence="1 2">
    <name type="scientific">Candidozyma haemuli</name>
    <dbReference type="NCBI Taxonomy" id="45357"/>
    <lineage>
        <taxon>Eukaryota</taxon>
        <taxon>Fungi</taxon>
        <taxon>Dikarya</taxon>
        <taxon>Ascomycota</taxon>
        <taxon>Saccharomycotina</taxon>
        <taxon>Pichiomycetes</taxon>
        <taxon>Metschnikowiaceae</taxon>
        <taxon>Candidozyma</taxon>
    </lineage>
</organism>
<comment type="caution">
    <text evidence="1">The sequence shown here is derived from an EMBL/GenBank/DDBJ whole genome shotgun (WGS) entry which is preliminary data.</text>
</comment>
<dbReference type="AlphaFoldDB" id="A0A2V1B1R4"/>
<evidence type="ECO:0000313" key="2">
    <source>
        <dbReference type="Proteomes" id="UP000244309"/>
    </source>
</evidence>
<sequence>MALRNYLYAKHSDTTQAVLINKSQALPPTMRFPRRASVPKPVKQECPPERQLVLDDGTKKCANCADCPRKVDQVSPQVAVEVDEVDVERLKLEVDFTNKQGL</sequence>
<dbReference type="VEuPathDB" id="FungiDB:CXQ85_002961"/>
<dbReference type="GeneID" id="37008292"/>
<keyword evidence="2" id="KW-1185">Reference proteome</keyword>
<name>A0A2V1B1R4_9ASCO</name>
<dbReference type="Proteomes" id="UP000244309">
    <property type="component" value="Unassembled WGS sequence"/>
</dbReference>
<proteinExistence type="predicted"/>
<dbReference type="EMBL" id="PKFO01000010">
    <property type="protein sequence ID" value="PVH23231.1"/>
    <property type="molecule type" value="Genomic_DNA"/>
</dbReference>
<accession>A0A2V1B1R4</accession>